<dbReference type="InterPro" id="IPR036390">
    <property type="entry name" value="WH_DNA-bd_sf"/>
</dbReference>
<dbReference type="PANTHER" id="PTHR33164">
    <property type="entry name" value="TRANSCRIPTIONAL REGULATOR, MARR FAMILY"/>
    <property type="match status" value="1"/>
</dbReference>
<dbReference type="PRINTS" id="PR00598">
    <property type="entry name" value="HTHMARR"/>
</dbReference>
<dbReference type="InterPro" id="IPR039422">
    <property type="entry name" value="MarR/SlyA-like"/>
</dbReference>
<dbReference type="SMART" id="SM00347">
    <property type="entry name" value="HTH_MARR"/>
    <property type="match status" value="1"/>
</dbReference>
<name>A0A843YDL6_9RHOB</name>
<dbReference type="PROSITE" id="PS50995">
    <property type="entry name" value="HTH_MARR_2"/>
    <property type="match status" value="1"/>
</dbReference>
<reference evidence="2 3" key="1">
    <citation type="submission" date="2019-10" db="EMBL/GenBank/DDBJ databases">
        <title>Epibacterium sp. nov., isolated from seawater.</title>
        <authorList>
            <person name="Zhang X."/>
            <person name="Li N."/>
        </authorList>
    </citation>
    <scope>NUCLEOTIDE SEQUENCE [LARGE SCALE GENOMIC DNA]</scope>
    <source>
        <strain evidence="2 3">SM1979</strain>
    </source>
</reference>
<dbReference type="Pfam" id="PF12802">
    <property type="entry name" value="MarR_2"/>
    <property type="match status" value="1"/>
</dbReference>
<dbReference type="SUPFAM" id="SSF46785">
    <property type="entry name" value="Winged helix' DNA-binding domain"/>
    <property type="match status" value="1"/>
</dbReference>
<evidence type="ECO:0000313" key="2">
    <source>
        <dbReference type="EMBL" id="MQQ09146.1"/>
    </source>
</evidence>
<dbReference type="Gene3D" id="1.10.10.10">
    <property type="entry name" value="Winged helix-like DNA-binding domain superfamily/Winged helix DNA-binding domain"/>
    <property type="match status" value="1"/>
</dbReference>
<dbReference type="InterPro" id="IPR000835">
    <property type="entry name" value="HTH_MarR-typ"/>
</dbReference>
<organism evidence="2 3">
    <name type="scientific">Tritonibacter litoralis</name>
    <dbReference type="NCBI Taxonomy" id="2662264"/>
    <lineage>
        <taxon>Bacteria</taxon>
        <taxon>Pseudomonadati</taxon>
        <taxon>Pseudomonadota</taxon>
        <taxon>Alphaproteobacteria</taxon>
        <taxon>Rhodobacterales</taxon>
        <taxon>Paracoccaceae</taxon>
        <taxon>Tritonibacter</taxon>
    </lineage>
</organism>
<feature type="domain" description="HTH marR-type" evidence="1">
    <location>
        <begin position="55"/>
        <end position="189"/>
    </location>
</feature>
<dbReference type="Proteomes" id="UP000444174">
    <property type="component" value="Unassembled WGS sequence"/>
</dbReference>
<dbReference type="GO" id="GO:0006950">
    <property type="term" value="P:response to stress"/>
    <property type="evidence" value="ECO:0007669"/>
    <property type="project" value="TreeGrafter"/>
</dbReference>
<dbReference type="EMBL" id="WIBF01000006">
    <property type="protein sequence ID" value="MQQ09146.1"/>
    <property type="molecule type" value="Genomic_DNA"/>
</dbReference>
<sequence>MSTVISKETIFTFQVTESYAKGQFKKGGASLKRDAQMKDIPTCQTGTDAETDFDLPDFFPYQTRVFYKCVSEAVARVYVDEYGMKPYEWRALAILGMSNSYTPAELVTLSSMDKVTVSRAIASLSKRGWLLSRSNKKDGRSRILRTSAEGQKVFSHLVPKMRAVEQEILGGLSQDEISELRRLMRKVVDGS</sequence>
<proteinExistence type="predicted"/>
<accession>A0A843YDL6</accession>
<evidence type="ECO:0000259" key="1">
    <source>
        <dbReference type="PROSITE" id="PS50995"/>
    </source>
</evidence>
<dbReference type="AlphaFoldDB" id="A0A843YDL6"/>
<dbReference type="PANTHER" id="PTHR33164:SF43">
    <property type="entry name" value="HTH-TYPE TRANSCRIPTIONAL REPRESSOR YETL"/>
    <property type="match status" value="1"/>
</dbReference>
<comment type="caution">
    <text evidence="2">The sequence shown here is derived from an EMBL/GenBank/DDBJ whole genome shotgun (WGS) entry which is preliminary data.</text>
</comment>
<keyword evidence="3" id="KW-1185">Reference proteome</keyword>
<dbReference type="GO" id="GO:0003700">
    <property type="term" value="F:DNA-binding transcription factor activity"/>
    <property type="evidence" value="ECO:0007669"/>
    <property type="project" value="InterPro"/>
</dbReference>
<evidence type="ECO:0000313" key="3">
    <source>
        <dbReference type="Proteomes" id="UP000444174"/>
    </source>
</evidence>
<dbReference type="InterPro" id="IPR036388">
    <property type="entry name" value="WH-like_DNA-bd_sf"/>
</dbReference>
<gene>
    <name evidence="2" type="ORF">GFB49_11825</name>
</gene>
<protein>
    <submittedName>
        <fullName evidence="2">MarR family transcriptional regulator</fullName>
    </submittedName>
</protein>